<sequence length="123" mass="13559">MILMKEVPHSYTRKLLRGSKDLAKAYIESIKSDSLPARVLKTTEMAVCLPVLTVMSLPATVVKDVIKPESIYGGLMKRMVDDVKKVYKDDPFPDKVMITIGALAYSVIALTALPFSLVVDTSK</sequence>
<keyword evidence="1" id="KW-1133">Transmembrane helix</keyword>
<accession>A0A0G0BCP2</accession>
<dbReference type="EMBL" id="LBPX01000020">
    <property type="protein sequence ID" value="KKP67179.1"/>
    <property type="molecule type" value="Genomic_DNA"/>
</dbReference>
<name>A0A0G0BCP2_9BACT</name>
<feature type="transmembrane region" description="Helical" evidence="1">
    <location>
        <begin position="96"/>
        <end position="119"/>
    </location>
</feature>
<reference evidence="2 3" key="1">
    <citation type="journal article" date="2015" name="Nature">
        <title>rRNA introns, odd ribosomes, and small enigmatic genomes across a large radiation of phyla.</title>
        <authorList>
            <person name="Brown C.T."/>
            <person name="Hug L.A."/>
            <person name="Thomas B.C."/>
            <person name="Sharon I."/>
            <person name="Castelle C.J."/>
            <person name="Singh A."/>
            <person name="Wilkins M.J."/>
            <person name="Williams K.H."/>
            <person name="Banfield J.F."/>
        </authorList>
    </citation>
    <scope>NUCLEOTIDE SEQUENCE [LARGE SCALE GENOMIC DNA]</scope>
</reference>
<keyword evidence="1" id="KW-0472">Membrane</keyword>
<dbReference type="Proteomes" id="UP000034127">
    <property type="component" value="Unassembled WGS sequence"/>
</dbReference>
<proteinExistence type="predicted"/>
<gene>
    <name evidence="2" type="ORF">UR63_C0020G0051</name>
</gene>
<organism evidence="2 3">
    <name type="scientific">Candidatus Roizmanbacteria bacterium GW2011_GWC2_35_12</name>
    <dbReference type="NCBI Taxonomy" id="1618485"/>
    <lineage>
        <taxon>Bacteria</taxon>
        <taxon>Candidatus Roizmaniibacteriota</taxon>
    </lineage>
</organism>
<evidence type="ECO:0000313" key="2">
    <source>
        <dbReference type="EMBL" id="KKP67179.1"/>
    </source>
</evidence>
<comment type="caution">
    <text evidence="2">The sequence shown here is derived from an EMBL/GenBank/DDBJ whole genome shotgun (WGS) entry which is preliminary data.</text>
</comment>
<dbReference type="AlphaFoldDB" id="A0A0G0BCP2"/>
<protein>
    <submittedName>
        <fullName evidence="2">Uncharacterized protein</fullName>
    </submittedName>
</protein>
<evidence type="ECO:0000313" key="3">
    <source>
        <dbReference type="Proteomes" id="UP000034127"/>
    </source>
</evidence>
<evidence type="ECO:0000256" key="1">
    <source>
        <dbReference type="SAM" id="Phobius"/>
    </source>
</evidence>
<keyword evidence="1" id="KW-0812">Transmembrane</keyword>